<accession>A0A3B3TDJ0</accession>
<dbReference type="Ensembl" id="ENSPKIT00000021751.1">
    <property type="protein sequence ID" value="ENSPKIP00000040730.1"/>
    <property type="gene ID" value="ENSPKIG00000017579.1"/>
</dbReference>
<dbReference type="STRING" id="1676925.ENSPKIP00000040730"/>
<dbReference type="CTD" id="93323"/>
<dbReference type="GeneID" id="111860292"/>
<protein>
    <submittedName>
        <fullName evidence="2">HAUS augmin like complex subunit 8</fullName>
    </submittedName>
</protein>
<feature type="region of interest" description="Disordered" evidence="1">
    <location>
        <begin position="1"/>
        <end position="45"/>
    </location>
</feature>
<organism evidence="2 3">
    <name type="scientific">Paramormyrops kingsleyae</name>
    <dbReference type="NCBI Taxonomy" id="1676925"/>
    <lineage>
        <taxon>Eukaryota</taxon>
        <taxon>Metazoa</taxon>
        <taxon>Chordata</taxon>
        <taxon>Craniata</taxon>
        <taxon>Vertebrata</taxon>
        <taxon>Euteleostomi</taxon>
        <taxon>Actinopterygii</taxon>
        <taxon>Neopterygii</taxon>
        <taxon>Teleostei</taxon>
        <taxon>Osteoglossocephala</taxon>
        <taxon>Osteoglossomorpha</taxon>
        <taxon>Osteoglossiformes</taxon>
        <taxon>Mormyridae</taxon>
        <taxon>Paramormyrops</taxon>
    </lineage>
</organism>
<sequence length="361" mass="40347">MAARRASTVHKPLKAALGDSNNSKGGSENSSGSFNGTTKKKASGRIVKSRYLQAVDRKQPAKNTVLNESIFVGPRPASPKMGSGQKFSLEMPSRRSLAPQSLNTPASMMSSILEPSQLGGSILQSTVLDGHCVHPEFDMSAIKEKTVKQYTADPENDKKFLEMQTFMLTFLTAKMESNTQKLKEEAEGSILAVMEEEEQKRKRLHEKKWKQLRREKCKQFNDLLDMQVAALTPAEAEVEQFAQEYKVFTTALDTTRHQLPVKNFHIEGDRREFLDKAEVCLKESEKVLLRCHGASQSGQASRFLSEIKGATQGLDEQLSRVFLDVLELAALVSRQTVEVQRTLEEDRLGMLESQALSLLKQ</sequence>
<keyword evidence="3" id="KW-1185">Reference proteome</keyword>
<dbReference type="Proteomes" id="UP000261540">
    <property type="component" value="Unplaced"/>
</dbReference>
<reference evidence="2" key="2">
    <citation type="submission" date="2025-09" db="UniProtKB">
        <authorList>
            <consortium name="Ensembl"/>
        </authorList>
    </citation>
    <scope>IDENTIFICATION</scope>
</reference>
<reference evidence="2" key="1">
    <citation type="submission" date="2025-08" db="UniProtKB">
        <authorList>
            <consortium name="Ensembl"/>
        </authorList>
    </citation>
    <scope>IDENTIFICATION</scope>
</reference>
<name>A0A3B3TDJ0_9TELE</name>
<dbReference type="RefSeq" id="XP_023699613.1">
    <property type="nucleotide sequence ID" value="XM_023843845.2"/>
</dbReference>
<dbReference type="GeneTree" id="ENSGT00390000010974"/>
<evidence type="ECO:0000313" key="2">
    <source>
        <dbReference type="Ensembl" id="ENSPKIP00000040730.1"/>
    </source>
</evidence>
<evidence type="ECO:0000313" key="3">
    <source>
        <dbReference type="Proteomes" id="UP000261540"/>
    </source>
</evidence>
<feature type="compositionally biased region" description="Low complexity" evidence="1">
    <location>
        <begin position="20"/>
        <end position="36"/>
    </location>
</feature>
<dbReference type="KEGG" id="pki:111860292"/>
<proteinExistence type="predicted"/>
<dbReference type="OrthoDB" id="10050218at2759"/>
<evidence type="ECO:0000256" key="1">
    <source>
        <dbReference type="SAM" id="MobiDB-lite"/>
    </source>
</evidence>
<dbReference type="AlphaFoldDB" id="A0A3B3TDJ0"/>